<keyword evidence="6" id="KW-0464">Manganese</keyword>
<proteinExistence type="predicted"/>
<dbReference type="PROSITE" id="PS51462">
    <property type="entry name" value="NUDIX"/>
    <property type="match status" value="2"/>
</dbReference>
<feature type="domain" description="Nudix hydrolase" evidence="7">
    <location>
        <begin position="58"/>
        <end position="199"/>
    </location>
</feature>
<reference evidence="9" key="2">
    <citation type="submission" date="2018-07" db="EMBL/GenBank/DDBJ databases">
        <authorList>
            <person name="Quirk P.G."/>
            <person name="Krulwich T.A."/>
        </authorList>
    </citation>
    <scope>NUCLEOTIDE SEQUENCE</scope>
</reference>
<evidence type="ECO:0000256" key="6">
    <source>
        <dbReference type="ARBA" id="ARBA00023211"/>
    </source>
</evidence>
<comment type="cofactor">
    <cofactor evidence="1">
        <name>Mn(2+)</name>
        <dbReference type="ChEBI" id="CHEBI:29035"/>
    </cofactor>
</comment>
<dbReference type="InterPro" id="IPR045121">
    <property type="entry name" value="CoAse"/>
</dbReference>
<feature type="domain" description="Nudix hydrolase" evidence="7">
    <location>
        <begin position="193"/>
        <end position="345"/>
    </location>
</feature>
<dbReference type="AlphaFoldDB" id="A0A336MZ76"/>
<evidence type="ECO:0000259" key="7">
    <source>
        <dbReference type="PROSITE" id="PS51462"/>
    </source>
</evidence>
<dbReference type="EMBL" id="UFQT01003036">
    <property type="protein sequence ID" value="SSX34469.1"/>
    <property type="molecule type" value="Genomic_DNA"/>
</dbReference>
<dbReference type="CDD" id="cd03426">
    <property type="entry name" value="NUDIX_CoAse_Nudt7"/>
    <property type="match status" value="2"/>
</dbReference>
<organism evidence="9">
    <name type="scientific">Culicoides sonorensis</name>
    <name type="common">Biting midge</name>
    <dbReference type="NCBI Taxonomy" id="179676"/>
    <lineage>
        <taxon>Eukaryota</taxon>
        <taxon>Metazoa</taxon>
        <taxon>Ecdysozoa</taxon>
        <taxon>Arthropoda</taxon>
        <taxon>Hexapoda</taxon>
        <taxon>Insecta</taxon>
        <taxon>Pterygota</taxon>
        <taxon>Neoptera</taxon>
        <taxon>Endopterygota</taxon>
        <taxon>Diptera</taxon>
        <taxon>Nematocera</taxon>
        <taxon>Chironomoidea</taxon>
        <taxon>Ceratopogonidae</taxon>
        <taxon>Ceratopogoninae</taxon>
        <taxon>Culicoides</taxon>
        <taxon>Monoculicoides</taxon>
    </lineage>
</organism>
<dbReference type="PANTHER" id="PTHR12992:SF11">
    <property type="entry name" value="MITOCHONDRIAL COENZYME A DIPHOSPHATASE NUDT8"/>
    <property type="match status" value="1"/>
</dbReference>
<dbReference type="EMBL" id="UFQS01003036">
    <property type="protein sequence ID" value="SSX15089.1"/>
    <property type="molecule type" value="Genomic_DNA"/>
</dbReference>
<comment type="cofactor">
    <cofactor evidence="2">
        <name>Mg(2+)</name>
        <dbReference type="ChEBI" id="CHEBI:18420"/>
    </cofactor>
</comment>
<gene>
    <name evidence="9" type="primary">CSON008059</name>
</gene>
<dbReference type="PANTHER" id="PTHR12992">
    <property type="entry name" value="NUDIX HYDROLASE"/>
    <property type="match status" value="1"/>
</dbReference>
<dbReference type="VEuPathDB" id="VectorBase:CSON008059"/>
<dbReference type="InterPro" id="IPR015797">
    <property type="entry name" value="NUDIX_hydrolase-like_dom_sf"/>
</dbReference>
<dbReference type="GO" id="GO:0046872">
    <property type="term" value="F:metal ion binding"/>
    <property type="evidence" value="ECO:0007669"/>
    <property type="project" value="UniProtKB-KW"/>
</dbReference>
<dbReference type="InterPro" id="IPR000086">
    <property type="entry name" value="NUDIX_hydrolase_dom"/>
</dbReference>
<evidence type="ECO:0000256" key="4">
    <source>
        <dbReference type="ARBA" id="ARBA00022801"/>
    </source>
</evidence>
<dbReference type="SUPFAM" id="SSF55811">
    <property type="entry name" value="Nudix"/>
    <property type="match status" value="2"/>
</dbReference>
<evidence type="ECO:0000256" key="5">
    <source>
        <dbReference type="ARBA" id="ARBA00022842"/>
    </source>
</evidence>
<keyword evidence="4" id="KW-0378">Hydrolase</keyword>
<reference evidence="8" key="1">
    <citation type="submission" date="2018-04" db="EMBL/GenBank/DDBJ databases">
        <authorList>
            <person name="Go L.Y."/>
            <person name="Mitchell J.A."/>
        </authorList>
    </citation>
    <scope>NUCLEOTIDE SEQUENCE</scope>
    <source>
        <tissue evidence="8">Whole organism</tissue>
    </source>
</reference>
<evidence type="ECO:0000256" key="2">
    <source>
        <dbReference type="ARBA" id="ARBA00001946"/>
    </source>
</evidence>
<name>A0A336MZ76_CULSO</name>
<accession>A0A336MZ76</accession>
<dbReference type="Gene3D" id="3.90.79.10">
    <property type="entry name" value="Nucleoside Triphosphate Pyrophosphohydrolase"/>
    <property type="match status" value="2"/>
</dbReference>
<keyword evidence="5" id="KW-0460">Magnesium</keyword>
<evidence type="ECO:0000256" key="1">
    <source>
        <dbReference type="ARBA" id="ARBA00001936"/>
    </source>
</evidence>
<sequence length="393" mass="44480">MFTSKYLRPISCKIQLEQLLGKIGTCRSIMTLKEIPAKELISKFKKSPEIRLNDKPVTKSAAVLIGLCENKGKLGLFYTLRSCLMKSHTRQVSFPGGIMEPNVDKNYEDCALRETQEETGIPQSSVEVLGTGNILVPFRSKGVDQIQIVPVVGIIHNFDQIELKPNSHEVEKVFTVSIEKLVDERYRHHTQFRSGRGYSTPVYTAGDERIWGLSAILRKLGLFYTLRSCLMKSHTRQVSFPGGIMEPNVDKSYEDCALRETQEETGIPQSSVEVLGTGNILVPFRSKGVDQIQIVPVVGIIHNFDQIELKPNSHEVEKVFTVSIEKLVDDRYRHHTQFRSGRGYSTPVYTAGEERIWGLSAILTHLFLSALLPQDKYPRKIPHVQPYQLKIKT</sequence>
<keyword evidence="3" id="KW-0479">Metal-binding</keyword>
<dbReference type="GO" id="GO:0010945">
    <property type="term" value="F:coenzyme A diphosphatase activity"/>
    <property type="evidence" value="ECO:0007669"/>
    <property type="project" value="InterPro"/>
</dbReference>
<evidence type="ECO:0000256" key="3">
    <source>
        <dbReference type="ARBA" id="ARBA00022723"/>
    </source>
</evidence>
<protein>
    <submittedName>
        <fullName evidence="9">CSON008059 protein</fullName>
    </submittedName>
</protein>
<evidence type="ECO:0000313" key="9">
    <source>
        <dbReference type="EMBL" id="SSX34469.1"/>
    </source>
</evidence>
<evidence type="ECO:0000313" key="8">
    <source>
        <dbReference type="EMBL" id="SSX15089.1"/>
    </source>
</evidence>
<dbReference type="Pfam" id="PF00293">
    <property type="entry name" value="NUDIX"/>
    <property type="match status" value="2"/>
</dbReference>